<dbReference type="Proteomes" id="UP000046395">
    <property type="component" value="Unassembled WGS sequence"/>
</dbReference>
<dbReference type="UniPathway" id="UPA00988"/>
<organism evidence="4 5">
    <name type="scientific">Trichuris muris</name>
    <name type="common">Mouse whipworm</name>
    <dbReference type="NCBI Taxonomy" id="70415"/>
    <lineage>
        <taxon>Eukaryota</taxon>
        <taxon>Metazoa</taxon>
        <taxon>Ecdysozoa</taxon>
        <taxon>Nematoda</taxon>
        <taxon>Enoplea</taxon>
        <taxon>Dorylaimia</taxon>
        <taxon>Trichinellida</taxon>
        <taxon>Trichuridae</taxon>
        <taxon>Trichuris</taxon>
    </lineage>
</organism>
<protein>
    <recommendedName>
        <fullName evidence="3">Elongator complex protein 6</fullName>
    </recommendedName>
</protein>
<keyword evidence="4" id="KW-1185">Reference proteome</keyword>
<evidence type="ECO:0000313" key="5">
    <source>
        <dbReference type="WBParaSite" id="TMUE_3000014478.1"/>
    </source>
</evidence>
<dbReference type="InterPro" id="IPR018627">
    <property type="entry name" value="ELP6"/>
</dbReference>
<name>A0A5S6R4X3_TRIMR</name>
<dbReference type="GO" id="GO:0033588">
    <property type="term" value="C:elongator holoenzyme complex"/>
    <property type="evidence" value="ECO:0007669"/>
    <property type="project" value="InterPro"/>
</dbReference>
<dbReference type="AlphaFoldDB" id="A0A5S6R4X3"/>
<comment type="pathway">
    <text evidence="1">tRNA modification; 5-methoxycarbonylmethyl-2-thiouridine-tRNA biosynthesis.</text>
</comment>
<dbReference type="Gene3D" id="3.40.50.300">
    <property type="entry name" value="P-loop containing nucleotide triphosphate hydrolases"/>
    <property type="match status" value="1"/>
</dbReference>
<dbReference type="GO" id="GO:0002098">
    <property type="term" value="P:tRNA wobble uridine modification"/>
    <property type="evidence" value="ECO:0007669"/>
    <property type="project" value="InterPro"/>
</dbReference>
<sequence>MFDELCRALDHSLSHLPCERTFLIRDCIEIDGCFVICHFLSLFHRAGRKVILVCVRNTPNHYSAALAKLGVQMERAVENGSTVVVDYTSVLATWNGRQPAMLLDNLAKAVRKAASAISASSEQSLLVLDCLYTLQTLNGPPSSLCACILTCIRSVGVSSCVVMKMCASCDSQLEALCLRLADDVLDVAPLETGSGNDLNCQLNIRRRRKDKLLYEKRKLLARLHEQKVLLFNPGLVPGVAV</sequence>
<dbReference type="InterPro" id="IPR027417">
    <property type="entry name" value="P-loop_NTPase"/>
</dbReference>
<dbReference type="STRING" id="70415.A0A5S6R4X3"/>
<accession>A0A5S6R4X3</accession>
<dbReference type="Pfam" id="PF09807">
    <property type="entry name" value="ELP6"/>
    <property type="match status" value="1"/>
</dbReference>
<dbReference type="PANTHER" id="PTHR16184:SF6">
    <property type="entry name" value="ELONGATOR COMPLEX PROTEIN 6"/>
    <property type="match status" value="1"/>
</dbReference>
<evidence type="ECO:0000256" key="1">
    <source>
        <dbReference type="ARBA" id="ARBA00005043"/>
    </source>
</evidence>
<evidence type="ECO:0000313" key="4">
    <source>
        <dbReference type="Proteomes" id="UP000046395"/>
    </source>
</evidence>
<proteinExistence type="inferred from homology"/>
<comment type="similarity">
    <text evidence="2">Belongs to the ELP6 family.</text>
</comment>
<reference evidence="5" key="1">
    <citation type="submission" date="2019-12" db="UniProtKB">
        <authorList>
            <consortium name="WormBaseParasite"/>
        </authorList>
    </citation>
    <scope>IDENTIFICATION</scope>
</reference>
<dbReference type="WBParaSite" id="TMUE_3000014478.1">
    <property type="protein sequence ID" value="TMUE_3000014478.1"/>
    <property type="gene ID" value="WBGene00285837"/>
</dbReference>
<evidence type="ECO:0000256" key="2">
    <source>
        <dbReference type="ARBA" id="ARBA00008837"/>
    </source>
</evidence>
<evidence type="ECO:0000256" key="3">
    <source>
        <dbReference type="ARBA" id="ARBA00020263"/>
    </source>
</evidence>
<dbReference type="PANTHER" id="PTHR16184">
    <property type="entry name" value="ELONGATOR COMPLEX PROTEIN 6"/>
    <property type="match status" value="1"/>
</dbReference>